<reference evidence="1" key="1">
    <citation type="submission" date="2018-05" db="EMBL/GenBank/DDBJ databases">
        <authorList>
            <person name="Lanie J.A."/>
            <person name="Ng W.-L."/>
            <person name="Kazmierczak K.M."/>
            <person name="Andrzejewski T.M."/>
            <person name="Davidsen T.M."/>
            <person name="Wayne K.J."/>
            <person name="Tettelin H."/>
            <person name="Glass J.I."/>
            <person name="Rusch D."/>
            <person name="Podicherti R."/>
            <person name="Tsui H.-C.T."/>
            <person name="Winkler M.E."/>
        </authorList>
    </citation>
    <scope>NUCLEOTIDE SEQUENCE</scope>
</reference>
<gene>
    <name evidence="1" type="ORF">METZ01_LOCUS379772</name>
</gene>
<organism evidence="1">
    <name type="scientific">marine metagenome</name>
    <dbReference type="NCBI Taxonomy" id="408172"/>
    <lineage>
        <taxon>unclassified sequences</taxon>
        <taxon>metagenomes</taxon>
        <taxon>ecological metagenomes</taxon>
    </lineage>
</organism>
<proteinExistence type="predicted"/>
<accession>A0A382TZQ9</accession>
<protein>
    <submittedName>
        <fullName evidence="1">Uncharacterized protein</fullName>
    </submittedName>
</protein>
<feature type="non-terminal residue" evidence="1">
    <location>
        <position position="128"/>
    </location>
</feature>
<name>A0A382TZQ9_9ZZZZ</name>
<dbReference type="EMBL" id="UINC01140015">
    <property type="protein sequence ID" value="SVD26918.1"/>
    <property type="molecule type" value="Genomic_DNA"/>
</dbReference>
<dbReference type="AlphaFoldDB" id="A0A382TZQ9"/>
<evidence type="ECO:0000313" key="1">
    <source>
        <dbReference type="EMBL" id="SVD26918.1"/>
    </source>
</evidence>
<sequence>MVIKVLAIGDVGNTIRTLRKFVKKSEISLINYPRDGSAFFVNADDVELFKTRKVKDQVKKINEIKDDFDICLTTASERIAYLADLNYIVYYLGRDIDVPMFKKNSTEEWQTEPLHKLNFFERRFYWNA</sequence>